<evidence type="ECO:0000313" key="2">
    <source>
        <dbReference type="EMBL" id="MBX72016.1"/>
    </source>
</evidence>
<sequence length="47" mass="5127">MCGQCMGRTILGHAGPTHGLLDLQAVAMFYMSIYGIIHIGVSSRKKY</sequence>
<evidence type="ECO:0000256" key="1">
    <source>
        <dbReference type="SAM" id="Phobius"/>
    </source>
</evidence>
<dbReference type="AlphaFoldDB" id="A0A2P2QYC0"/>
<proteinExistence type="predicted"/>
<feature type="transmembrane region" description="Helical" evidence="1">
    <location>
        <begin position="23"/>
        <end position="41"/>
    </location>
</feature>
<dbReference type="EMBL" id="GGEC01091532">
    <property type="protein sequence ID" value="MBX72016.1"/>
    <property type="molecule type" value="Transcribed_RNA"/>
</dbReference>
<reference evidence="2" key="1">
    <citation type="submission" date="2018-02" db="EMBL/GenBank/DDBJ databases">
        <title>Rhizophora mucronata_Transcriptome.</title>
        <authorList>
            <person name="Meera S.P."/>
            <person name="Sreeshan A."/>
            <person name="Augustine A."/>
        </authorList>
    </citation>
    <scope>NUCLEOTIDE SEQUENCE</scope>
    <source>
        <tissue evidence="2">Leaf</tissue>
    </source>
</reference>
<protein>
    <submittedName>
        <fullName evidence="2">Uncharacterized protein</fullName>
    </submittedName>
</protein>
<name>A0A2P2QYC0_RHIMU</name>
<keyword evidence="1" id="KW-1133">Transmembrane helix</keyword>
<keyword evidence="1" id="KW-0812">Transmembrane</keyword>
<keyword evidence="1" id="KW-0472">Membrane</keyword>
<accession>A0A2P2QYC0</accession>
<organism evidence="2">
    <name type="scientific">Rhizophora mucronata</name>
    <name type="common">Asiatic mangrove</name>
    <dbReference type="NCBI Taxonomy" id="61149"/>
    <lineage>
        <taxon>Eukaryota</taxon>
        <taxon>Viridiplantae</taxon>
        <taxon>Streptophyta</taxon>
        <taxon>Embryophyta</taxon>
        <taxon>Tracheophyta</taxon>
        <taxon>Spermatophyta</taxon>
        <taxon>Magnoliopsida</taxon>
        <taxon>eudicotyledons</taxon>
        <taxon>Gunneridae</taxon>
        <taxon>Pentapetalae</taxon>
        <taxon>rosids</taxon>
        <taxon>fabids</taxon>
        <taxon>Malpighiales</taxon>
        <taxon>Rhizophoraceae</taxon>
        <taxon>Rhizophora</taxon>
    </lineage>
</organism>